<dbReference type="InterPro" id="IPR011256">
    <property type="entry name" value="Reg_factor_effector_dom_sf"/>
</dbReference>
<comment type="caution">
    <text evidence="2">The sequence shown here is derived from an EMBL/GenBank/DDBJ whole genome shotgun (WGS) entry which is preliminary data.</text>
</comment>
<dbReference type="SUPFAM" id="SSF55136">
    <property type="entry name" value="Probable bacterial effector-binding domain"/>
    <property type="match status" value="1"/>
</dbReference>
<name>A0A7X0RQE4_9BACL</name>
<dbReference type="AlphaFoldDB" id="A0A7X0RQE4"/>
<dbReference type="EMBL" id="JACJVP010000023">
    <property type="protein sequence ID" value="MBB6671774.1"/>
    <property type="molecule type" value="Genomic_DNA"/>
</dbReference>
<evidence type="ECO:0000259" key="1">
    <source>
        <dbReference type="Pfam" id="PF06445"/>
    </source>
</evidence>
<dbReference type="RefSeq" id="WP_185143239.1">
    <property type="nucleotide sequence ID" value="NZ_JACJVP010000023.1"/>
</dbReference>
<feature type="domain" description="GyrI-like small molecule binding" evidence="1">
    <location>
        <begin position="130"/>
        <end position="195"/>
    </location>
</feature>
<accession>A0A7X0RQE4</accession>
<sequence>MDKIDYKKTNKALYAPSADAPSLVEAPEMRVWSLQGAGDPNTSAAYREAVEALFTLSYGVKFAWKRDPAGADYTVMPLEALYPPEVASLGKAEWRWTLFIRQPDGTTAEMAEAVREEAMRKKKLPALAEAKFGVWNEGLSAQMLHIGSFDEEGPTMARLNAYIREAGLIPNGEHHEIYLSDFRRTEPAKLKTILRQPVRRNEG</sequence>
<protein>
    <submittedName>
        <fullName evidence="2">GyrI-like domain-containing protein</fullName>
    </submittedName>
</protein>
<keyword evidence="3" id="KW-1185">Reference proteome</keyword>
<reference evidence="2 3" key="1">
    <citation type="submission" date="2020-08" db="EMBL/GenBank/DDBJ databases">
        <title>Cohnella phylogeny.</title>
        <authorList>
            <person name="Dunlap C."/>
        </authorList>
    </citation>
    <scope>NUCLEOTIDE SEQUENCE [LARGE SCALE GENOMIC DNA]</scope>
    <source>
        <strain evidence="2 3">DSM 28246</strain>
    </source>
</reference>
<evidence type="ECO:0000313" key="2">
    <source>
        <dbReference type="EMBL" id="MBB6671774.1"/>
    </source>
</evidence>
<evidence type="ECO:0000313" key="3">
    <source>
        <dbReference type="Proteomes" id="UP000547209"/>
    </source>
</evidence>
<organism evidence="2 3">
    <name type="scientific">Cohnella nanjingensis</name>
    <dbReference type="NCBI Taxonomy" id="1387779"/>
    <lineage>
        <taxon>Bacteria</taxon>
        <taxon>Bacillati</taxon>
        <taxon>Bacillota</taxon>
        <taxon>Bacilli</taxon>
        <taxon>Bacillales</taxon>
        <taxon>Paenibacillaceae</taxon>
        <taxon>Cohnella</taxon>
    </lineage>
</organism>
<dbReference type="Gene3D" id="3.20.80.10">
    <property type="entry name" value="Regulatory factor, effector binding domain"/>
    <property type="match status" value="1"/>
</dbReference>
<gene>
    <name evidence="2" type="ORF">H7C19_13870</name>
</gene>
<dbReference type="InterPro" id="IPR029442">
    <property type="entry name" value="GyrI-like"/>
</dbReference>
<dbReference type="Proteomes" id="UP000547209">
    <property type="component" value="Unassembled WGS sequence"/>
</dbReference>
<proteinExistence type="predicted"/>
<dbReference type="Pfam" id="PF06445">
    <property type="entry name" value="GyrI-like"/>
    <property type="match status" value="1"/>
</dbReference>